<dbReference type="Pfam" id="PF00355">
    <property type="entry name" value="Rieske"/>
    <property type="match status" value="1"/>
</dbReference>
<keyword evidence="3" id="KW-0560">Oxidoreductase</keyword>
<evidence type="ECO:0000256" key="5">
    <source>
        <dbReference type="ARBA" id="ARBA00023014"/>
    </source>
</evidence>
<feature type="region of interest" description="Disordered" evidence="6">
    <location>
        <begin position="378"/>
        <end position="414"/>
    </location>
</feature>
<dbReference type="SUPFAM" id="SSF50022">
    <property type="entry name" value="ISP domain"/>
    <property type="match status" value="1"/>
</dbReference>
<dbReference type="InterPro" id="IPR017941">
    <property type="entry name" value="Rieske_2Fe-2S"/>
</dbReference>
<dbReference type="GO" id="GO:0004497">
    <property type="term" value="F:monooxygenase activity"/>
    <property type="evidence" value="ECO:0007669"/>
    <property type="project" value="UniProtKB-ARBA"/>
</dbReference>
<dbReference type="PANTHER" id="PTHR21266:SF60">
    <property type="entry name" value="3-KETOSTEROID-9-ALPHA-MONOOXYGENASE, OXYGENASE COMPONENT"/>
    <property type="match status" value="1"/>
</dbReference>
<protein>
    <submittedName>
        <fullName evidence="8">Vanillate demethylase subunit A</fullName>
    </submittedName>
</protein>
<sequence length="414" mass="45415">MTTTTPPGPTATAAPAQPLRAAPDTFARREWPRAAWYAAAYDVEVGAHLLPRTVAGASLVLFRTPSGEARALENACWHRLLPLSEGTLLGDEVMCGYHGLRYDADGRCTFMPSQKTVNPSARVRSYPVVERHRFVWVWTGDPADADPATIPDLHWNDDPAWAGDGRLIHVDCSYKLIVDNLMDLTHETFVHGGSIGHRSVAESPFEVTHGRGTVTVTRWMIDVEAPPFWARQLEWRGAPAGNVDRWQIIHFTPPSTIAIDVGVAPTGTGAPEGDRSAGVNGFVLNTMTPESPTSTHYFWAFARNYALTDQRITTLLRDGVSGVFAEDEEVLAAQQRAIDAHPEKDFYNLNIDGGAMWARRMIDLMLAAEDPSYAEAGDRAARDIAEHHRNDAGDGAEREVARARAEAERARSGS</sequence>
<evidence type="ECO:0000313" key="8">
    <source>
        <dbReference type="EMBL" id="PVY97496.1"/>
    </source>
</evidence>
<dbReference type="InterPro" id="IPR036922">
    <property type="entry name" value="Rieske_2Fe-2S_sf"/>
</dbReference>
<dbReference type="GO" id="GO:0046872">
    <property type="term" value="F:metal ion binding"/>
    <property type="evidence" value="ECO:0007669"/>
    <property type="project" value="UniProtKB-KW"/>
</dbReference>
<evidence type="ECO:0000256" key="2">
    <source>
        <dbReference type="ARBA" id="ARBA00022723"/>
    </source>
</evidence>
<evidence type="ECO:0000256" key="1">
    <source>
        <dbReference type="ARBA" id="ARBA00022714"/>
    </source>
</evidence>
<dbReference type="Gene3D" id="2.102.10.10">
    <property type="entry name" value="Rieske [2Fe-2S] iron-sulphur domain"/>
    <property type="match status" value="1"/>
</dbReference>
<dbReference type="GO" id="GO:0008168">
    <property type="term" value="F:methyltransferase activity"/>
    <property type="evidence" value="ECO:0007669"/>
    <property type="project" value="UniProtKB-KW"/>
</dbReference>
<evidence type="ECO:0000256" key="4">
    <source>
        <dbReference type="ARBA" id="ARBA00023004"/>
    </source>
</evidence>
<dbReference type="InterPro" id="IPR044043">
    <property type="entry name" value="VanA_C_cat"/>
</dbReference>
<keyword evidence="8" id="KW-0808">Transferase</keyword>
<dbReference type="GO" id="GO:0051537">
    <property type="term" value="F:2 iron, 2 sulfur cluster binding"/>
    <property type="evidence" value="ECO:0007669"/>
    <property type="project" value="UniProtKB-KW"/>
</dbReference>
<comment type="caution">
    <text evidence="8">The sequence shown here is derived from an EMBL/GenBank/DDBJ whole genome shotgun (WGS) entry which is preliminary data.</text>
</comment>
<dbReference type="OrthoDB" id="5243643at2"/>
<dbReference type="InterPro" id="IPR050584">
    <property type="entry name" value="Cholesterol_7-desaturase"/>
</dbReference>
<evidence type="ECO:0000313" key="9">
    <source>
        <dbReference type="Proteomes" id="UP000245639"/>
    </source>
</evidence>
<dbReference type="GO" id="GO:0016705">
    <property type="term" value="F:oxidoreductase activity, acting on paired donors, with incorporation or reduction of molecular oxygen"/>
    <property type="evidence" value="ECO:0007669"/>
    <property type="project" value="UniProtKB-ARBA"/>
</dbReference>
<dbReference type="EMBL" id="QEKW01000024">
    <property type="protein sequence ID" value="PVY97496.1"/>
    <property type="molecule type" value="Genomic_DNA"/>
</dbReference>
<proteinExistence type="predicted"/>
<evidence type="ECO:0000256" key="6">
    <source>
        <dbReference type="SAM" id="MobiDB-lite"/>
    </source>
</evidence>
<dbReference type="CDD" id="cd08878">
    <property type="entry name" value="RHO_alpha_C_DMO-like"/>
    <property type="match status" value="1"/>
</dbReference>
<keyword evidence="8" id="KW-0489">Methyltransferase</keyword>
<organism evidence="8 9">
    <name type="scientific">Actinomycetospora cinnamomea</name>
    <dbReference type="NCBI Taxonomy" id="663609"/>
    <lineage>
        <taxon>Bacteria</taxon>
        <taxon>Bacillati</taxon>
        <taxon>Actinomycetota</taxon>
        <taxon>Actinomycetes</taxon>
        <taxon>Pseudonocardiales</taxon>
        <taxon>Pseudonocardiaceae</taxon>
        <taxon>Actinomycetospora</taxon>
    </lineage>
</organism>
<dbReference type="Proteomes" id="UP000245639">
    <property type="component" value="Unassembled WGS sequence"/>
</dbReference>
<dbReference type="GO" id="GO:0032259">
    <property type="term" value="P:methylation"/>
    <property type="evidence" value="ECO:0007669"/>
    <property type="project" value="UniProtKB-KW"/>
</dbReference>
<dbReference type="PANTHER" id="PTHR21266">
    <property type="entry name" value="IRON-SULFUR DOMAIN CONTAINING PROTEIN"/>
    <property type="match status" value="1"/>
</dbReference>
<feature type="domain" description="Rieske" evidence="7">
    <location>
        <begin position="36"/>
        <end position="137"/>
    </location>
</feature>
<keyword evidence="5" id="KW-0411">Iron-sulfur</keyword>
<dbReference type="PROSITE" id="PS51296">
    <property type="entry name" value="RIESKE"/>
    <property type="match status" value="1"/>
</dbReference>
<dbReference type="AlphaFoldDB" id="A0A2U1EC06"/>
<dbReference type="RefSeq" id="WP_116711075.1">
    <property type="nucleotide sequence ID" value="NZ_QEKW01000024.1"/>
</dbReference>
<dbReference type="SUPFAM" id="SSF55961">
    <property type="entry name" value="Bet v1-like"/>
    <property type="match status" value="1"/>
</dbReference>
<keyword evidence="4" id="KW-0408">Iron</keyword>
<evidence type="ECO:0000259" key="7">
    <source>
        <dbReference type="PROSITE" id="PS51296"/>
    </source>
</evidence>
<keyword evidence="2" id="KW-0479">Metal-binding</keyword>
<evidence type="ECO:0000256" key="3">
    <source>
        <dbReference type="ARBA" id="ARBA00023002"/>
    </source>
</evidence>
<accession>A0A2U1EC06</accession>
<dbReference type="Gene3D" id="3.90.380.10">
    <property type="entry name" value="Naphthalene 1,2-dioxygenase Alpha Subunit, Chain A, domain 1"/>
    <property type="match status" value="1"/>
</dbReference>
<gene>
    <name evidence="8" type="ORF">C8D89_12433</name>
</gene>
<name>A0A2U1EC06_9PSEU</name>
<keyword evidence="9" id="KW-1185">Reference proteome</keyword>
<keyword evidence="1" id="KW-0001">2Fe-2S</keyword>
<dbReference type="Pfam" id="PF19112">
    <property type="entry name" value="VanA_C"/>
    <property type="match status" value="1"/>
</dbReference>
<reference evidence="8 9" key="1">
    <citation type="submission" date="2018-04" db="EMBL/GenBank/DDBJ databases">
        <title>Genomic Encyclopedia of Type Strains, Phase IV (KMG-IV): sequencing the most valuable type-strain genomes for metagenomic binning, comparative biology and taxonomic classification.</title>
        <authorList>
            <person name="Goeker M."/>
        </authorList>
    </citation>
    <scope>NUCLEOTIDE SEQUENCE [LARGE SCALE GENOMIC DNA]</scope>
    <source>
        <strain evidence="8 9">DSM 45771</strain>
    </source>
</reference>
<feature type="region of interest" description="Disordered" evidence="6">
    <location>
        <begin position="1"/>
        <end position="21"/>
    </location>
</feature>